<sequence>MAQPLSEGELIGGGAPLRKGPTAPAATSRADVAAGVFLWGTQVLARHAPHLAKASRPRGRRRAQAKAKPSMARLLHWARSDWRGPEPANATGGRPTQPARKRRNGGPPRSGLNHNRRRRRTRHSRRRQRRQRNRRHHSRPHHTHPRFLPLNLRRDNRIRMRRRSNHRPPRRPPRRRHPNGGRHRGELHGRLIPTDLSHLRLNRSSIRRPRNRHNPGGHRQPSKNTNCDKRDTHRNGGKRQTRTHPPEGSDQTRRIPSIRLQRHSIALKLPSNEW</sequence>
<reference evidence="2 3" key="1">
    <citation type="submission" date="2018-05" db="EMBL/GenBank/DDBJ databases">
        <title>Genomic Encyclopedia of Type Strains, Phase IV (KMG-IV): sequencing the most valuable type-strain genomes for metagenomic binning, comparative biology and taxonomic classification.</title>
        <authorList>
            <person name="Goeker M."/>
        </authorList>
    </citation>
    <scope>NUCLEOTIDE SEQUENCE [LARGE SCALE GENOMIC DNA]</scope>
    <source>
        <strain evidence="2 3">DSM 45480</strain>
    </source>
</reference>
<dbReference type="Proteomes" id="UP000246005">
    <property type="component" value="Unassembled WGS sequence"/>
</dbReference>
<feature type="region of interest" description="Disordered" evidence="1">
    <location>
        <begin position="1"/>
        <end position="26"/>
    </location>
</feature>
<organism evidence="2 3">
    <name type="scientific">Lentzea atacamensis</name>
    <dbReference type="NCBI Taxonomy" id="531938"/>
    <lineage>
        <taxon>Bacteria</taxon>
        <taxon>Bacillati</taxon>
        <taxon>Actinomycetota</taxon>
        <taxon>Actinomycetes</taxon>
        <taxon>Pseudonocardiales</taxon>
        <taxon>Pseudonocardiaceae</taxon>
        <taxon>Lentzea</taxon>
    </lineage>
</organism>
<feature type="compositionally biased region" description="Basic residues" evidence="1">
    <location>
        <begin position="114"/>
        <end position="145"/>
    </location>
</feature>
<gene>
    <name evidence="2" type="ORF">C8D88_1011182</name>
</gene>
<dbReference type="AlphaFoldDB" id="A0A316IEP1"/>
<name>A0A316IEP1_9PSEU</name>
<accession>A0A316IEP1</accession>
<evidence type="ECO:0000313" key="2">
    <source>
        <dbReference type="EMBL" id="PWK91150.1"/>
    </source>
</evidence>
<feature type="region of interest" description="Disordered" evidence="1">
    <location>
        <begin position="49"/>
        <end position="274"/>
    </location>
</feature>
<evidence type="ECO:0000313" key="3">
    <source>
        <dbReference type="Proteomes" id="UP000246005"/>
    </source>
</evidence>
<feature type="compositionally biased region" description="Basic residues" evidence="1">
    <location>
        <begin position="159"/>
        <end position="182"/>
    </location>
</feature>
<dbReference type="EMBL" id="QGHB01000001">
    <property type="protein sequence ID" value="PWK91150.1"/>
    <property type="molecule type" value="Genomic_DNA"/>
</dbReference>
<feature type="compositionally biased region" description="Basic residues" evidence="1">
    <location>
        <begin position="49"/>
        <end position="65"/>
    </location>
</feature>
<protein>
    <submittedName>
        <fullName evidence="2">Uncharacterized protein</fullName>
    </submittedName>
</protein>
<feature type="compositionally biased region" description="Basic and acidic residues" evidence="1">
    <location>
        <begin position="244"/>
        <end position="253"/>
    </location>
</feature>
<feature type="compositionally biased region" description="Basic residues" evidence="1">
    <location>
        <begin position="205"/>
        <end position="216"/>
    </location>
</feature>
<comment type="caution">
    <text evidence="2">The sequence shown here is derived from an EMBL/GenBank/DDBJ whole genome shotgun (WGS) entry which is preliminary data.</text>
</comment>
<proteinExistence type="predicted"/>
<evidence type="ECO:0000256" key="1">
    <source>
        <dbReference type="SAM" id="MobiDB-lite"/>
    </source>
</evidence>